<evidence type="ECO:0000259" key="1">
    <source>
        <dbReference type="Pfam" id="PF00248"/>
    </source>
</evidence>
<evidence type="ECO:0000313" key="2">
    <source>
        <dbReference type="EMBL" id="MEY6433410.1"/>
    </source>
</evidence>
<gene>
    <name evidence="2" type="ORF">ABC977_13460</name>
</gene>
<dbReference type="NCBIfam" id="NF007912">
    <property type="entry name" value="PRK10625.1"/>
    <property type="match status" value="1"/>
</dbReference>
<dbReference type="EMBL" id="JBDKXB010000021">
    <property type="protein sequence ID" value="MEY6433410.1"/>
    <property type="molecule type" value="Genomic_DNA"/>
</dbReference>
<dbReference type="PANTHER" id="PTHR43364">
    <property type="entry name" value="NADH-SPECIFIC METHYLGLYOXAL REDUCTASE-RELATED"/>
    <property type="match status" value="1"/>
</dbReference>
<name>A0ABV4BGS3_9GAMM</name>
<dbReference type="PANTHER" id="PTHR43364:SF17">
    <property type="entry name" value="ALDO KETO REDUCTASE"/>
    <property type="match status" value="1"/>
</dbReference>
<sequence>MQRRRLGTTDLEVSVLCLGTMTFGEQNSEAEAHRQLDAAVAAGIDFIDTAEIYPVPPRAETQGLTESFIGTWLARRGRRDDLILASKVAGPGDWLPYLRGGRNRLDRANIEAALNESLERLRTDYLDLYQLHWPDRQTNFFGRLGYRPPGHDDSVPLLETLEVLRDLVASGKVRHVGVSNETPWGLMSALQLARTHGLPRPVSIQNPYSLLNRTFEIGLAEIAMRERCGLLAYSPLGFGTLTGKYLGGARPATGRLTRFERFSRYSNGEAERATADYVELARRHGVRPAQMALAYVTSRPFVTATIIGATNLEQLNENIASHDLTLSEDLEREIDAIHTRQPNPAP</sequence>
<dbReference type="Pfam" id="PF00248">
    <property type="entry name" value="Aldo_ket_red"/>
    <property type="match status" value="1"/>
</dbReference>
<dbReference type="Proteomes" id="UP001564408">
    <property type="component" value="Unassembled WGS sequence"/>
</dbReference>
<evidence type="ECO:0000313" key="3">
    <source>
        <dbReference type="Proteomes" id="UP001564408"/>
    </source>
</evidence>
<dbReference type="RefSeq" id="WP_369667794.1">
    <property type="nucleotide sequence ID" value="NZ_JBDKXB010000021.1"/>
</dbReference>
<dbReference type="InterPro" id="IPR050523">
    <property type="entry name" value="AKR_Detox_Biosynth"/>
</dbReference>
<dbReference type="InterPro" id="IPR036812">
    <property type="entry name" value="NAD(P)_OxRdtase_dom_sf"/>
</dbReference>
<dbReference type="SUPFAM" id="SSF51430">
    <property type="entry name" value="NAD(P)-linked oxidoreductase"/>
    <property type="match status" value="1"/>
</dbReference>
<organism evidence="2 3">
    <name type="scientific">Thioalkalicoccus limnaeus</name>
    <dbReference type="NCBI Taxonomy" id="120681"/>
    <lineage>
        <taxon>Bacteria</taxon>
        <taxon>Pseudomonadati</taxon>
        <taxon>Pseudomonadota</taxon>
        <taxon>Gammaproteobacteria</taxon>
        <taxon>Chromatiales</taxon>
        <taxon>Chromatiaceae</taxon>
        <taxon>Thioalkalicoccus</taxon>
    </lineage>
</organism>
<protein>
    <submittedName>
        <fullName evidence="2">NADP(H)-dependent aldo-keto reductase</fullName>
    </submittedName>
</protein>
<dbReference type="InterPro" id="IPR023210">
    <property type="entry name" value="NADP_OxRdtase_dom"/>
</dbReference>
<comment type="caution">
    <text evidence="2">The sequence shown here is derived from an EMBL/GenBank/DDBJ whole genome shotgun (WGS) entry which is preliminary data.</text>
</comment>
<accession>A0ABV4BGS3</accession>
<proteinExistence type="predicted"/>
<dbReference type="Gene3D" id="3.20.20.100">
    <property type="entry name" value="NADP-dependent oxidoreductase domain"/>
    <property type="match status" value="1"/>
</dbReference>
<reference evidence="2 3" key="1">
    <citation type="submission" date="2024-05" db="EMBL/GenBank/DDBJ databases">
        <title>Genome Sequence and Characterization of the New Strain Purple Sulfur Bacterium of Genus Thioalkalicoccus.</title>
        <authorList>
            <person name="Bryantseva I.A."/>
            <person name="Kyndt J.A."/>
            <person name="Imhoff J.F."/>
        </authorList>
    </citation>
    <scope>NUCLEOTIDE SEQUENCE [LARGE SCALE GENOMIC DNA]</scope>
    <source>
        <strain evidence="2 3">Um2</strain>
    </source>
</reference>
<dbReference type="CDD" id="cd19094">
    <property type="entry name" value="AKR_Tas-like"/>
    <property type="match status" value="1"/>
</dbReference>
<feature type="domain" description="NADP-dependent oxidoreductase" evidence="1">
    <location>
        <begin position="16"/>
        <end position="337"/>
    </location>
</feature>
<keyword evidence="3" id="KW-1185">Reference proteome</keyword>